<evidence type="ECO:0000313" key="3">
    <source>
        <dbReference type="Proteomes" id="UP000288805"/>
    </source>
</evidence>
<feature type="compositionally biased region" description="Acidic residues" evidence="1">
    <location>
        <begin position="146"/>
        <end position="161"/>
    </location>
</feature>
<accession>A0A438BZE5</accession>
<evidence type="ECO:0000256" key="1">
    <source>
        <dbReference type="SAM" id="MobiDB-lite"/>
    </source>
</evidence>
<dbReference type="Gene3D" id="3.60.10.10">
    <property type="entry name" value="Endonuclease/exonuclease/phosphatase"/>
    <property type="match status" value="1"/>
</dbReference>
<feature type="region of interest" description="Disordered" evidence="1">
    <location>
        <begin position="137"/>
        <end position="170"/>
    </location>
</feature>
<dbReference type="PANTHER" id="PTHR34427:SF5">
    <property type="entry name" value="DUF4283 DOMAIN-CONTAINING PROTEIN"/>
    <property type="match status" value="1"/>
</dbReference>
<name>A0A438BZE5_VITVI</name>
<dbReference type="EMBL" id="QGNW01002589">
    <property type="protein sequence ID" value="RVW16323.1"/>
    <property type="molecule type" value="Genomic_DNA"/>
</dbReference>
<dbReference type="PANTHER" id="PTHR34427">
    <property type="entry name" value="DUF4283 DOMAIN PROTEIN"/>
    <property type="match status" value="1"/>
</dbReference>
<dbReference type="SUPFAM" id="SSF56219">
    <property type="entry name" value="DNase I-like"/>
    <property type="match status" value="1"/>
</dbReference>
<comment type="caution">
    <text evidence="2">The sequence shown here is derived from an EMBL/GenBank/DDBJ whole genome shotgun (WGS) entry which is preliminary data.</text>
</comment>
<proteinExistence type="predicted"/>
<dbReference type="InterPro" id="IPR036691">
    <property type="entry name" value="Endo/exonu/phosph_ase_sf"/>
</dbReference>
<gene>
    <name evidence="2" type="ORF">CK203_067824</name>
</gene>
<dbReference type="Proteomes" id="UP000288805">
    <property type="component" value="Unassembled WGS sequence"/>
</dbReference>
<evidence type="ECO:0000313" key="2">
    <source>
        <dbReference type="EMBL" id="RVW16323.1"/>
    </source>
</evidence>
<organism evidence="2 3">
    <name type="scientific">Vitis vinifera</name>
    <name type="common">Grape</name>
    <dbReference type="NCBI Taxonomy" id="29760"/>
    <lineage>
        <taxon>Eukaryota</taxon>
        <taxon>Viridiplantae</taxon>
        <taxon>Streptophyta</taxon>
        <taxon>Embryophyta</taxon>
        <taxon>Tracheophyta</taxon>
        <taxon>Spermatophyta</taxon>
        <taxon>Magnoliopsida</taxon>
        <taxon>eudicotyledons</taxon>
        <taxon>Gunneridae</taxon>
        <taxon>Pentapetalae</taxon>
        <taxon>rosids</taxon>
        <taxon>Vitales</taxon>
        <taxon>Vitaceae</taxon>
        <taxon>Viteae</taxon>
        <taxon>Vitis</taxon>
    </lineage>
</organism>
<dbReference type="AlphaFoldDB" id="A0A438BZE5"/>
<sequence>MNEGKVLLEFELVKEAEKALVDGEIEVGGFVMRLEKWSQRTGCLSEEEKEGEAWVRIVGLPISLWNRDILSKIGEGCGGFVDIDEKTERKEELQWARIRVRINGGKIPKMVEICVENLCYSLSLWWETRPTMRVTSTVEKGKSIGADEEDEGGGAEGEVEGEVQPREGKRVRKVEGGSRLEEQLQKVDGTRKLTHGSGRSTECSRGLGALQLRPKGKGIMQSGPSEMGFVVEPSGSEGLSPSSSFVVSIGQKGKADSRRIKAWKPTVDIGLVEDGQRPMREPNELRRLREAESFHTEQTKTDLALVEEAKRYVQFDCLSPEPPLSPSFLFGRIPVGEFCDLSGLGKKCDEDENPLQMIMGSESPLRKNGECWDLVEVSKSSIDDIGKDVGSDQIVPRVSKAGEEISWENSDLAKFSNFLGFSTEGLKKDIMEFLETKIQTLSEGVVRSLGSGRWSNWAALDALGTAGGILVCWDKRSLEVMETEVGKFSVSYRDCLWEELGAIRGLWEEPWCIGGDFNVILSQRERSRQGRLSGAMRNFAQTVDDLELIDLPMQGGIATWSGGRNNQSWARLDRRGPTPFRFENMWLKMDDFKGLLRGWWQGIEARGRASFRLAYKMKVVKQNIKVWNREVFGRVEVNKNSALQQLEHWDGVESERRLSMAEAEQKKEAKDAFYKWVLMEEIQWRQKSREFVAKGRG</sequence>
<protein>
    <submittedName>
        <fullName evidence="2">Uncharacterized protein</fullName>
    </submittedName>
</protein>
<reference evidence="2 3" key="1">
    <citation type="journal article" date="2018" name="PLoS Genet.">
        <title>Population sequencing reveals clonal diversity and ancestral inbreeding in the grapevine cultivar Chardonnay.</title>
        <authorList>
            <person name="Roach M.J."/>
            <person name="Johnson D.L."/>
            <person name="Bohlmann J."/>
            <person name="van Vuuren H.J."/>
            <person name="Jones S.J."/>
            <person name="Pretorius I.S."/>
            <person name="Schmidt S.A."/>
            <person name="Borneman A.R."/>
        </authorList>
    </citation>
    <scope>NUCLEOTIDE SEQUENCE [LARGE SCALE GENOMIC DNA]</scope>
    <source>
        <strain evidence="3">cv. Chardonnay</strain>
        <tissue evidence="2">Leaf</tissue>
    </source>
</reference>